<gene>
    <name evidence="2" type="ORF">UFOVP188_35</name>
</gene>
<feature type="transmembrane region" description="Helical" evidence="1">
    <location>
        <begin position="38"/>
        <end position="58"/>
    </location>
</feature>
<keyword evidence="1" id="KW-1133">Transmembrane helix</keyword>
<keyword evidence="1" id="KW-0472">Membrane</keyword>
<protein>
    <submittedName>
        <fullName evidence="2">Uncharacterized protein</fullName>
    </submittedName>
</protein>
<accession>A0A6J7WEZ9</accession>
<dbReference type="EMBL" id="LR798236">
    <property type="protein sequence ID" value="CAB5212612.1"/>
    <property type="molecule type" value="Genomic_DNA"/>
</dbReference>
<reference evidence="2" key="1">
    <citation type="submission" date="2020-05" db="EMBL/GenBank/DDBJ databases">
        <authorList>
            <person name="Chiriac C."/>
            <person name="Salcher M."/>
            <person name="Ghai R."/>
            <person name="Kavagutti S V."/>
        </authorList>
    </citation>
    <scope>NUCLEOTIDE SEQUENCE</scope>
</reference>
<organism evidence="2">
    <name type="scientific">uncultured Caudovirales phage</name>
    <dbReference type="NCBI Taxonomy" id="2100421"/>
    <lineage>
        <taxon>Viruses</taxon>
        <taxon>Duplodnaviria</taxon>
        <taxon>Heunggongvirae</taxon>
        <taxon>Uroviricota</taxon>
        <taxon>Caudoviricetes</taxon>
        <taxon>Peduoviridae</taxon>
        <taxon>Maltschvirus</taxon>
        <taxon>Maltschvirus maltsch</taxon>
    </lineage>
</organism>
<sequence length="64" mass="7304">MDSLEKEFAVHEQVCAQRYEYIQKSLSDGDKRMTKIEYLLYGVMLCVLFGPGVAAEFVKKLLGL</sequence>
<name>A0A6J7WEZ9_9CAUD</name>
<evidence type="ECO:0000313" key="2">
    <source>
        <dbReference type="EMBL" id="CAB5212612.1"/>
    </source>
</evidence>
<keyword evidence="1" id="KW-0812">Transmembrane</keyword>
<proteinExistence type="predicted"/>
<evidence type="ECO:0000256" key="1">
    <source>
        <dbReference type="SAM" id="Phobius"/>
    </source>
</evidence>